<name>A0A0M0BPR6_9ARCH</name>
<dbReference type="Gene3D" id="3.10.180.10">
    <property type="entry name" value="2,3-Dihydroxybiphenyl 1,2-Dioxygenase, domain 1"/>
    <property type="match status" value="1"/>
</dbReference>
<feature type="non-terminal residue" evidence="1">
    <location>
        <position position="101"/>
    </location>
</feature>
<organism evidence="1 2">
    <name type="scientific">miscellaneous Crenarchaeota group-15 archaeon DG-45</name>
    <dbReference type="NCBI Taxonomy" id="1685127"/>
    <lineage>
        <taxon>Archaea</taxon>
        <taxon>Candidatus Bathyarchaeota</taxon>
        <taxon>MCG-15</taxon>
    </lineage>
</organism>
<evidence type="ECO:0008006" key="3">
    <source>
        <dbReference type="Google" id="ProtNLM"/>
    </source>
</evidence>
<reference evidence="1 2" key="1">
    <citation type="submission" date="2015-06" db="EMBL/GenBank/DDBJ databases">
        <title>New insights into the roles of widespread benthic archaea in carbon and nitrogen cycling.</title>
        <authorList>
            <person name="Lazar C.S."/>
            <person name="Baker B.J."/>
            <person name="Seitz K.W."/>
            <person name="Hyde A.S."/>
            <person name="Dick G.J."/>
            <person name="Hinrichs K.-U."/>
            <person name="Teske A.P."/>
        </authorList>
    </citation>
    <scope>NUCLEOTIDE SEQUENCE [LARGE SCALE GENOMIC DNA]</scope>
    <source>
        <strain evidence="1">DG-45</strain>
    </source>
</reference>
<gene>
    <name evidence="1" type="ORF">AC482_03630</name>
</gene>
<dbReference type="EMBL" id="LFWZ01000028">
    <property type="protein sequence ID" value="KON30553.1"/>
    <property type="molecule type" value="Genomic_DNA"/>
</dbReference>
<evidence type="ECO:0000313" key="1">
    <source>
        <dbReference type="EMBL" id="KON30553.1"/>
    </source>
</evidence>
<protein>
    <recommendedName>
        <fullName evidence="3">VOC domain-containing protein</fullName>
    </recommendedName>
</protein>
<evidence type="ECO:0000313" key="2">
    <source>
        <dbReference type="Proteomes" id="UP000037210"/>
    </source>
</evidence>
<sequence>MKERIRVDTVDHICVLVSDIEKSLERVRQVFEVPPVKVEEHASTARLRGRDLGRYRIKLAMVELAENLVIEFLQVVEGESVELDWLKRHGETIHHLAVKVD</sequence>
<dbReference type="InterPro" id="IPR029068">
    <property type="entry name" value="Glyas_Bleomycin-R_OHBP_Dase"/>
</dbReference>
<accession>A0A0M0BPR6</accession>
<dbReference type="SUPFAM" id="SSF54593">
    <property type="entry name" value="Glyoxalase/Bleomycin resistance protein/Dihydroxybiphenyl dioxygenase"/>
    <property type="match status" value="1"/>
</dbReference>
<comment type="caution">
    <text evidence="1">The sequence shown here is derived from an EMBL/GenBank/DDBJ whole genome shotgun (WGS) entry which is preliminary data.</text>
</comment>
<dbReference type="Pfam" id="PF13669">
    <property type="entry name" value="Glyoxalase_4"/>
    <property type="match status" value="1"/>
</dbReference>
<dbReference type="Proteomes" id="UP000037210">
    <property type="component" value="Unassembled WGS sequence"/>
</dbReference>
<dbReference type="AlphaFoldDB" id="A0A0M0BPR6"/>
<proteinExistence type="predicted"/>